<keyword evidence="1" id="KW-0472">Membrane</keyword>
<accession>A0AA36J5L4</accession>
<dbReference type="AlphaFoldDB" id="A0AA36J5L4"/>
<feature type="transmembrane region" description="Helical" evidence="1">
    <location>
        <begin position="230"/>
        <end position="253"/>
    </location>
</feature>
<reference evidence="2" key="1">
    <citation type="submission" date="2023-08" db="EMBL/GenBank/DDBJ databases">
        <authorList>
            <person name="Chen Y."/>
            <person name="Shah S."/>
            <person name="Dougan E. K."/>
            <person name="Thang M."/>
            <person name="Chan C."/>
        </authorList>
    </citation>
    <scope>NUCLEOTIDE SEQUENCE</scope>
</reference>
<dbReference type="EMBL" id="CAUJNA010003316">
    <property type="protein sequence ID" value="CAJ1398938.1"/>
    <property type="molecule type" value="Genomic_DNA"/>
</dbReference>
<sequence length="673" mass="75553">MGSCLSERILPEPPSESQIELLNDLRVTVEVDLGSGWQALGSWQSRAMARHGFGIRVQDDPTVSRIDLREDLQVCHVSRDLGSFSQQLMAQVRRQWSEMYLQDDAGGELHLVNDLEALVEVDLGDGWRLLYPKQSRRIAASEACRIRLLEAPSVTSAVDLRLLEPRSLRTSEDLGDFSSKASSWVRKERSAVAKEDKEREERKKMLEEKAERRARAQAVFEMCALAAIQAIAILSADLGGLMACAAFGMTLYFMLLHRVLRSPPVKISRAVRRVLLLCFTVLGMMAPVLVLALAGNVEEWLRYVLPLSPCAFVGMLASLLLPGGKWRKKLSRRAHRELREKCIVFEGTVRAEHGYPCITSWPGKYATAWDRLVESARGGTTSAAVVFLPDGTRNYGKHCRIPQSEGLVGDCWCSPVYGEKKPWGCLWWSLWIANVEKAVHAGADLHVYFFEQACGKGKVLNFDSAGQENLRREAINKRMSSFEASEEFQCSQEAGIDHLCSKKRYDSSSQHSREKQRLFLQWLPAEDRSCLEESEGLGNSQKAEVAWLERKGYPFTEVDICKWLRDDCKGDEVTEVGLNKHETIRVKEADDATQGSFPPFHAMAKKMLLGSTIWIRLFTGDLWFNLDVRPNQGTPKELAAALLSVSQIEKTNPKPGTKPQTTRATAILLSRLV</sequence>
<feature type="transmembrane region" description="Helical" evidence="1">
    <location>
        <begin position="300"/>
        <end position="323"/>
    </location>
</feature>
<protein>
    <submittedName>
        <fullName evidence="2">Uncharacterized protein</fullName>
    </submittedName>
</protein>
<organism evidence="2 3">
    <name type="scientific">Effrenium voratum</name>
    <dbReference type="NCBI Taxonomy" id="2562239"/>
    <lineage>
        <taxon>Eukaryota</taxon>
        <taxon>Sar</taxon>
        <taxon>Alveolata</taxon>
        <taxon>Dinophyceae</taxon>
        <taxon>Suessiales</taxon>
        <taxon>Symbiodiniaceae</taxon>
        <taxon>Effrenium</taxon>
    </lineage>
</organism>
<evidence type="ECO:0000313" key="3">
    <source>
        <dbReference type="Proteomes" id="UP001178507"/>
    </source>
</evidence>
<keyword evidence="3" id="KW-1185">Reference proteome</keyword>
<name>A0AA36J5L4_9DINO</name>
<dbReference type="Proteomes" id="UP001178507">
    <property type="component" value="Unassembled WGS sequence"/>
</dbReference>
<comment type="caution">
    <text evidence="2">The sequence shown here is derived from an EMBL/GenBank/DDBJ whole genome shotgun (WGS) entry which is preliminary data.</text>
</comment>
<keyword evidence="1" id="KW-1133">Transmembrane helix</keyword>
<evidence type="ECO:0000313" key="2">
    <source>
        <dbReference type="EMBL" id="CAJ1398938.1"/>
    </source>
</evidence>
<evidence type="ECO:0000256" key="1">
    <source>
        <dbReference type="SAM" id="Phobius"/>
    </source>
</evidence>
<feature type="transmembrane region" description="Helical" evidence="1">
    <location>
        <begin position="274"/>
        <end position="294"/>
    </location>
</feature>
<keyword evidence="1" id="KW-0812">Transmembrane</keyword>
<proteinExistence type="predicted"/>
<gene>
    <name evidence="2" type="ORF">EVOR1521_LOCUS22586</name>
</gene>